<dbReference type="PANTHER" id="PTHR43135:SF3">
    <property type="entry name" value="ALPHA-D-RIBOSE 1-METHYLPHOSPHONATE 5-TRIPHOSPHATE DIPHOSPHATASE"/>
    <property type="match status" value="1"/>
</dbReference>
<keyword evidence="3" id="KW-1185">Reference proteome</keyword>
<proteinExistence type="predicted"/>
<evidence type="ECO:0000313" key="2">
    <source>
        <dbReference type="EMBL" id="MCW2308548.1"/>
    </source>
</evidence>
<dbReference type="Gene3D" id="2.30.40.10">
    <property type="entry name" value="Urease, subunit C, domain 1"/>
    <property type="match status" value="1"/>
</dbReference>
<evidence type="ECO:0000259" key="1">
    <source>
        <dbReference type="Pfam" id="PF07969"/>
    </source>
</evidence>
<dbReference type="GO" id="GO:0016787">
    <property type="term" value="F:hydrolase activity"/>
    <property type="evidence" value="ECO:0007669"/>
    <property type="project" value="UniProtKB-KW"/>
</dbReference>
<dbReference type="InterPro" id="IPR051781">
    <property type="entry name" value="Metallo-dep_Hydrolase"/>
</dbReference>
<dbReference type="EC" id="3.6.1.63" evidence="2"/>
<name>A0ABT3HDT6_9HYPH</name>
<dbReference type="RefSeq" id="WP_264602167.1">
    <property type="nucleotide sequence ID" value="NZ_JAOQNS010000008.1"/>
</dbReference>
<dbReference type="Pfam" id="PF07969">
    <property type="entry name" value="Amidohydro_3"/>
    <property type="match status" value="1"/>
</dbReference>
<dbReference type="NCBIfam" id="NF011987">
    <property type="entry name" value="PRK15446.2-3"/>
    <property type="match status" value="1"/>
</dbReference>
<dbReference type="NCBIfam" id="NF011984">
    <property type="entry name" value="PRK15446.1-5"/>
    <property type="match status" value="1"/>
</dbReference>
<dbReference type="Gene3D" id="3.20.20.140">
    <property type="entry name" value="Metal-dependent hydrolases"/>
    <property type="match status" value="2"/>
</dbReference>
<dbReference type="PANTHER" id="PTHR43135">
    <property type="entry name" value="ALPHA-D-RIBOSE 1-METHYLPHOSPHONATE 5-TRIPHOSPHATE DIPHOSPHATASE"/>
    <property type="match status" value="1"/>
</dbReference>
<dbReference type="PIRSF" id="PIRSF038971">
    <property type="entry name" value="PhnM"/>
    <property type="match status" value="1"/>
</dbReference>
<comment type="caution">
    <text evidence="2">The sequence shown here is derived from an EMBL/GenBank/DDBJ whole genome shotgun (WGS) entry which is preliminary data.</text>
</comment>
<reference evidence="3" key="1">
    <citation type="submission" date="2023-07" db="EMBL/GenBank/DDBJ databases">
        <title>Genome sequencing of Purple Non-Sulfur Bacteria from various extreme environments.</title>
        <authorList>
            <person name="Mayer M."/>
        </authorList>
    </citation>
    <scope>NUCLEOTIDE SEQUENCE [LARGE SCALE GENOMIC DNA]</scope>
    <source>
        <strain evidence="3">DSM 17935</strain>
    </source>
</reference>
<dbReference type="InterPro" id="IPR032466">
    <property type="entry name" value="Metal_Hydrolase"/>
</dbReference>
<dbReference type="NCBIfam" id="NF011990">
    <property type="entry name" value="PRK15446.2-6"/>
    <property type="match status" value="1"/>
</dbReference>
<sequence length="381" mass="40425">MTDTDLVLKNARIVLPDAVVEGAVVVQGGEIAAVETTTNAAGEDFGGDYLIPGLVELHTDHLEGHYAPRPGVRWDPVAAVQAHDAQIAGCGITTVFDAVRAGADADSKDLGHETRTLTDAIASASREDRLRADHFIHLRCEISAVDVVDAARPFITEGVASLVSIMDHTPGQRQFVHLDKFREYYLGKSGMTEAELEEFIAERRRQHAQCAAPNRAEIVRLCHESNIVIASHDDATPAHVDEAIADDVAIAEFPTTVEAAKASHGAGLRVLMGAPNLVRGGSHSGNVSAAELAGLGVLDIMSSDYVPFSLLFAAFMLPERVEAIDLPTAIRTVTETPAAAAGLTDRGAIRPGLRADLVRVRATPGAVPVVKGVWLKGQRVA</sequence>
<dbReference type="CDD" id="cd01306">
    <property type="entry name" value="PhnM"/>
    <property type="match status" value="1"/>
</dbReference>
<feature type="domain" description="Amidohydrolase 3" evidence="1">
    <location>
        <begin position="288"/>
        <end position="380"/>
    </location>
</feature>
<dbReference type="NCBIfam" id="NF011981">
    <property type="entry name" value="PRK15446.1-2"/>
    <property type="match status" value="1"/>
</dbReference>
<keyword evidence="2" id="KW-0378">Hydrolase</keyword>
<dbReference type="NCBIfam" id="NF011983">
    <property type="entry name" value="PRK15446.1-4"/>
    <property type="match status" value="1"/>
</dbReference>
<dbReference type="SUPFAM" id="SSF51556">
    <property type="entry name" value="Metallo-dependent hydrolases"/>
    <property type="match status" value="1"/>
</dbReference>
<dbReference type="InterPro" id="IPR012696">
    <property type="entry name" value="PhnM"/>
</dbReference>
<dbReference type="InterPro" id="IPR013108">
    <property type="entry name" value="Amidohydro_3"/>
</dbReference>
<dbReference type="SUPFAM" id="SSF51338">
    <property type="entry name" value="Composite domain of metallo-dependent hydrolases"/>
    <property type="match status" value="1"/>
</dbReference>
<dbReference type="Proteomes" id="UP001209755">
    <property type="component" value="Unassembled WGS sequence"/>
</dbReference>
<dbReference type="EMBL" id="JAOQNS010000008">
    <property type="protein sequence ID" value="MCW2308548.1"/>
    <property type="molecule type" value="Genomic_DNA"/>
</dbReference>
<protein>
    <submittedName>
        <fullName evidence="2">Alpha-D-ribose 1-methylphosphonate 5-triphosphate diphosphatase</fullName>
        <ecNumber evidence="2">3.6.1.63</ecNumber>
    </submittedName>
</protein>
<evidence type="ECO:0000313" key="3">
    <source>
        <dbReference type="Proteomes" id="UP001209755"/>
    </source>
</evidence>
<organism evidence="2 3">
    <name type="scientific">Rhodobium gokarnense</name>
    <dbReference type="NCBI Taxonomy" id="364296"/>
    <lineage>
        <taxon>Bacteria</taxon>
        <taxon>Pseudomonadati</taxon>
        <taxon>Pseudomonadota</taxon>
        <taxon>Alphaproteobacteria</taxon>
        <taxon>Hyphomicrobiales</taxon>
        <taxon>Rhodobiaceae</taxon>
        <taxon>Rhodobium</taxon>
    </lineage>
</organism>
<dbReference type="NCBIfam" id="TIGR02318">
    <property type="entry name" value="phosphono_phnM"/>
    <property type="match status" value="1"/>
</dbReference>
<dbReference type="InterPro" id="IPR011059">
    <property type="entry name" value="Metal-dep_hydrolase_composite"/>
</dbReference>
<gene>
    <name evidence="2" type="ORF">M2319_002894</name>
</gene>
<accession>A0ABT3HDT6</accession>